<dbReference type="EMBL" id="JYFN01000053">
    <property type="protein sequence ID" value="KJE20723.1"/>
    <property type="molecule type" value="Genomic_DNA"/>
</dbReference>
<sequence length="240" mass="26146">MLWANDEWLMLDKVVSGHYLASVRTRTEGGSGRMSAEQRRASVLAAAVVEFAHGGLTGTSTESIAARAGISQPYLFRLYPTKKALFLAVIEDTFRRTATHFERAVGELTGEAALDAMKESYQELLADPTYLLNQLQAYSGCYDPDVQVATRTGFHRLWDDVVRITGLPTDEIRLFFAYGMLFNIIAAMDLAVLDEQWAQMICMVAPPGSTAASALRPDAPSPDLPGPDLPGPGALEPHPT</sequence>
<evidence type="ECO:0000313" key="6">
    <source>
        <dbReference type="Proteomes" id="UP000032545"/>
    </source>
</evidence>
<dbReference type="Pfam" id="PF00440">
    <property type="entry name" value="TetR_N"/>
    <property type="match status" value="1"/>
</dbReference>
<dbReference type="PATRIC" id="fig|1502723.3.peg.5202"/>
<feature type="compositionally biased region" description="Low complexity" evidence="3">
    <location>
        <begin position="231"/>
        <end position="240"/>
    </location>
</feature>
<name>A0A0D8B8Z2_9ACTN</name>
<dbReference type="InterPro" id="IPR001647">
    <property type="entry name" value="HTH_TetR"/>
</dbReference>
<dbReference type="InterPro" id="IPR009057">
    <property type="entry name" value="Homeodomain-like_sf"/>
</dbReference>
<comment type="caution">
    <text evidence="5">The sequence shown here is derived from an EMBL/GenBank/DDBJ whole genome shotgun (WGS) entry which is preliminary data.</text>
</comment>
<dbReference type="Proteomes" id="UP000032545">
    <property type="component" value="Unassembled WGS sequence"/>
</dbReference>
<evidence type="ECO:0000256" key="1">
    <source>
        <dbReference type="ARBA" id="ARBA00023125"/>
    </source>
</evidence>
<organism evidence="5 6">
    <name type="scientific">Frankia torreyi</name>
    <dbReference type="NCBI Taxonomy" id="1856"/>
    <lineage>
        <taxon>Bacteria</taxon>
        <taxon>Bacillati</taxon>
        <taxon>Actinomycetota</taxon>
        <taxon>Actinomycetes</taxon>
        <taxon>Frankiales</taxon>
        <taxon>Frankiaceae</taxon>
        <taxon>Frankia</taxon>
    </lineage>
</organism>
<dbReference type="SUPFAM" id="SSF46689">
    <property type="entry name" value="Homeodomain-like"/>
    <property type="match status" value="1"/>
</dbReference>
<dbReference type="OrthoDB" id="3691941at2"/>
<feature type="domain" description="HTH tetR-type" evidence="4">
    <location>
        <begin position="37"/>
        <end position="97"/>
    </location>
</feature>
<evidence type="ECO:0000256" key="2">
    <source>
        <dbReference type="PROSITE-ProRule" id="PRU00335"/>
    </source>
</evidence>
<evidence type="ECO:0000256" key="3">
    <source>
        <dbReference type="SAM" id="MobiDB-lite"/>
    </source>
</evidence>
<reference evidence="5 6" key="2">
    <citation type="journal article" date="2016" name="Genome Announc.">
        <title>Permanent Draft Genome Sequences for Two Variants of Frankia sp. Strain CpI1, the First Frankia Strain Isolated from Root Nodules of Comptonia peregrina.</title>
        <authorList>
            <person name="Oshone R."/>
            <person name="Hurst S.G.IV."/>
            <person name="Abebe-Akele F."/>
            <person name="Simpson S."/>
            <person name="Morris K."/>
            <person name="Thomas W.K."/>
            <person name="Tisa L.S."/>
        </authorList>
    </citation>
    <scope>NUCLEOTIDE SEQUENCE [LARGE SCALE GENOMIC DNA]</scope>
    <source>
        <strain evidence="6">CpI1-S</strain>
    </source>
</reference>
<dbReference type="PANTHER" id="PTHR30055:SF146">
    <property type="entry name" value="HTH-TYPE TRANSCRIPTIONAL DUAL REGULATOR CECR"/>
    <property type="match status" value="1"/>
</dbReference>
<feature type="compositionally biased region" description="Pro residues" evidence="3">
    <location>
        <begin position="219"/>
        <end position="230"/>
    </location>
</feature>
<protein>
    <submittedName>
        <fullName evidence="5">Transcriptional regulator, TetR family</fullName>
    </submittedName>
</protein>
<keyword evidence="6" id="KW-1185">Reference proteome</keyword>
<feature type="region of interest" description="Disordered" evidence="3">
    <location>
        <begin position="210"/>
        <end position="240"/>
    </location>
</feature>
<dbReference type="GO" id="GO:0000976">
    <property type="term" value="F:transcription cis-regulatory region binding"/>
    <property type="evidence" value="ECO:0007669"/>
    <property type="project" value="TreeGrafter"/>
</dbReference>
<accession>A0A0D8B8Z2</accession>
<reference evidence="6" key="1">
    <citation type="submission" date="2015-02" db="EMBL/GenBank/DDBJ databases">
        <title>Draft Genome of Frankia sp. CpI1-S.</title>
        <authorList>
            <person name="Oshone R.T."/>
            <person name="Ngom M."/>
            <person name="Ghodhbane-Gtari F."/>
            <person name="Gtari M."/>
            <person name="Morris K."/>
            <person name="Thomas K."/>
            <person name="Sen A."/>
            <person name="Tisa L.S."/>
        </authorList>
    </citation>
    <scope>NUCLEOTIDE SEQUENCE [LARGE SCALE GENOMIC DNA]</scope>
    <source>
        <strain evidence="6">CpI1-S</strain>
    </source>
</reference>
<gene>
    <name evidence="5" type="ORF">FF36_05005</name>
</gene>
<dbReference type="PANTHER" id="PTHR30055">
    <property type="entry name" value="HTH-TYPE TRANSCRIPTIONAL REGULATOR RUTR"/>
    <property type="match status" value="1"/>
</dbReference>
<proteinExistence type="predicted"/>
<dbReference type="PROSITE" id="PS50977">
    <property type="entry name" value="HTH_TETR_2"/>
    <property type="match status" value="1"/>
</dbReference>
<dbReference type="InterPro" id="IPR050109">
    <property type="entry name" value="HTH-type_TetR-like_transc_reg"/>
</dbReference>
<dbReference type="Gene3D" id="1.10.357.10">
    <property type="entry name" value="Tetracycline Repressor, domain 2"/>
    <property type="match status" value="1"/>
</dbReference>
<keyword evidence="1 2" id="KW-0238">DNA-binding</keyword>
<dbReference type="GO" id="GO:0003700">
    <property type="term" value="F:DNA-binding transcription factor activity"/>
    <property type="evidence" value="ECO:0007669"/>
    <property type="project" value="TreeGrafter"/>
</dbReference>
<evidence type="ECO:0000259" key="4">
    <source>
        <dbReference type="PROSITE" id="PS50977"/>
    </source>
</evidence>
<feature type="DNA-binding region" description="H-T-H motif" evidence="2">
    <location>
        <begin position="60"/>
        <end position="79"/>
    </location>
</feature>
<evidence type="ECO:0000313" key="5">
    <source>
        <dbReference type="EMBL" id="KJE20723.1"/>
    </source>
</evidence>
<dbReference type="AlphaFoldDB" id="A0A0D8B8Z2"/>